<reference evidence="1 2" key="1">
    <citation type="submission" date="2011-04" db="EMBL/GenBank/DDBJ databases">
        <title>The Genome Sequence of Clostridium citroniae WAL-19142.</title>
        <authorList>
            <consortium name="The Broad Institute Genome Sequencing Platform"/>
            <person name="Earl A."/>
            <person name="Ward D."/>
            <person name="Feldgarden M."/>
            <person name="Gevers D."/>
            <person name="Warren Y.A."/>
            <person name="Tyrrell K.L."/>
            <person name="Citron D.M."/>
            <person name="Goldstein E.J."/>
            <person name="Daigneault M."/>
            <person name="Allen-Vercoe E."/>
            <person name="Young S.K."/>
            <person name="Zeng Q."/>
            <person name="Gargeya S."/>
            <person name="Fitzgerald M."/>
            <person name="Haas B."/>
            <person name="Abouelleil A."/>
            <person name="Alvarado L."/>
            <person name="Arachchi H.M."/>
            <person name="Berlin A."/>
            <person name="Brown A."/>
            <person name="Chapman S.B."/>
            <person name="Chen Z."/>
            <person name="Dunbar C."/>
            <person name="Freedman E."/>
            <person name="Gearin G."/>
            <person name="Gellesch M."/>
            <person name="Goldberg J."/>
            <person name="Griggs A."/>
            <person name="Gujja S."/>
            <person name="Heilman E.R."/>
            <person name="Heiman D."/>
            <person name="Howarth C."/>
            <person name="Larson L."/>
            <person name="Lui A."/>
            <person name="MacDonald P.J."/>
            <person name="Mehta T."/>
            <person name="Montmayeur A."/>
            <person name="Murphy C."/>
            <person name="Neiman D."/>
            <person name="Pearson M."/>
            <person name="Priest M."/>
            <person name="Roberts A."/>
            <person name="Saif S."/>
            <person name="Shea T."/>
            <person name="Shenoy N."/>
            <person name="Sisk P."/>
            <person name="Stolte C."/>
            <person name="Sykes S."/>
            <person name="White J."/>
            <person name="Yandava C."/>
            <person name="Wortman J."/>
            <person name="Nusbaum C."/>
            <person name="Birren B."/>
        </authorList>
    </citation>
    <scope>NUCLEOTIDE SEQUENCE [LARGE SCALE GENOMIC DNA]</scope>
    <source>
        <strain evidence="1 2">WAL-19142</strain>
    </source>
</reference>
<protein>
    <submittedName>
        <fullName evidence="1">Uncharacterized protein</fullName>
    </submittedName>
</protein>
<dbReference type="InterPro" id="IPR027417">
    <property type="entry name" value="P-loop_NTPase"/>
</dbReference>
<dbReference type="GeneID" id="93164571"/>
<evidence type="ECO:0000313" key="1">
    <source>
        <dbReference type="EMBL" id="KMW22258.1"/>
    </source>
</evidence>
<gene>
    <name evidence="1" type="ORF">HMPREF9470_01487</name>
</gene>
<dbReference type="PANTHER" id="PTHR40396">
    <property type="entry name" value="ATPASE-LIKE PROTEIN"/>
    <property type="match status" value="1"/>
</dbReference>
<dbReference type="RefSeq" id="WP_048929526.1">
    <property type="nucleotide sequence ID" value="NZ_KQ235876.1"/>
</dbReference>
<dbReference type="PATRIC" id="fig|742734.4.peg.1589"/>
<organism evidence="1 2">
    <name type="scientific">[Clostridium] citroniae WAL-19142</name>
    <dbReference type="NCBI Taxonomy" id="742734"/>
    <lineage>
        <taxon>Bacteria</taxon>
        <taxon>Bacillati</taxon>
        <taxon>Bacillota</taxon>
        <taxon>Clostridia</taxon>
        <taxon>Lachnospirales</taxon>
        <taxon>Lachnospiraceae</taxon>
        <taxon>Enterocloster</taxon>
    </lineage>
</organism>
<sequence length="487" mass="55466">MGNFVVEEVVSLGDIIVRLQSLDLKNIKNVSFGRIEMPCAHNKELCFQRSEILGLYGQNGSGKTAAVDALYFLQNIMIGKSLKEEMGDYIDANEDQAEIWAEFAVFMEDSVFEVGYRIQIRRTENRQVEILRELLSCAKNSKGRRTSRAVFMDYKRDDRSVVFRPKKRLEEVFETNKEYKTDLIVARKLAEKSRCSYIFGESSREIFFSEHGNAFSEYSAIIKALFHYALTDLFVIRNSHSGVISANFVLPMAFRIDKEDPYNPGLKGDFTISLMEATVLDERQKDVLYQITGQINTVIHTIIPGMRLDIRDHGFQMMGNGKTGFKVELLSKRDGIPPIPIRMESEGIIKIISILNALIQAFGNASICLVIDELDAGIFEYMLGELLDIFHKSARGQLIFTSHNLRALEMLKKDSIMFSTANPNNRYIHMRNMKASDNLRDAYLRSITLGGQIEEIYSETDSFKIARAFRKAGRSMKHTGGEMKHGK</sequence>
<comment type="caution">
    <text evidence="1">The sequence shown here is derived from an EMBL/GenBank/DDBJ whole genome shotgun (WGS) entry which is preliminary data.</text>
</comment>
<proteinExistence type="predicted"/>
<dbReference type="PANTHER" id="PTHR40396:SF1">
    <property type="entry name" value="ATPASE AAA-TYPE CORE DOMAIN-CONTAINING PROTEIN"/>
    <property type="match status" value="1"/>
</dbReference>
<dbReference type="Proteomes" id="UP000037392">
    <property type="component" value="Unassembled WGS sequence"/>
</dbReference>
<dbReference type="GO" id="GO:0016887">
    <property type="term" value="F:ATP hydrolysis activity"/>
    <property type="evidence" value="ECO:0007669"/>
    <property type="project" value="InterPro"/>
</dbReference>
<dbReference type="AlphaFoldDB" id="A0A0J9CAR2"/>
<accession>A0A0J9CAR2</accession>
<dbReference type="EMBL" id="ADLK01000011">
    <property type="protein sequence ID" value="KMW22258.1"/>
    <property type="molecule type" value="Genomic_DNA"/>
</dbReference>
<dbReference type="GO" id="GO:0005524">
    <property type="term" value="F:ATP binding"/>
    <property type="evidence" value="ECO:0007669"/>
    <property type="project" value="InterPro"/>
</dbReference>
<name>A0A0J9CAR2_9FIRM</name>
<dbReference type="SUPFAM" id="SSF52540">
    <property type="entry name" value="P-loop containing nucleoside triphosphate hydrolases"/>
    <property type="match status" value="1"/>
</dbReference>
<evidence type="ECO:0000313" key="2">
    <source>
        <dbReference type="Proteomes" id="UP000037392"/>
    </source>
</evidence>
<dbReference type="Gene3D" id="3.40.50.300">
    <property type="entry name" value="P-loop containing nucleotide triphosphate hydrolases"/>
    <property type="match status" value="1"/>
</dbReference>